<sequence length="136" mass="15441">MDLLAYPDKIEPGFKAYSMSEASWEKNDLGDGIPRWLAQPAKLYNYELVGSPIKSATMTGIITDDSKQVNQLKIRAILLMRAVGMSKEQAEENFKVLMDSAKKDKDQEYYIDAERIRTEMTIFSSISMLMLTMSKA</sequence>
<protein>
    <submittedName>
        <fullName evidence="1">Uncharacterized protein</fullName>
    </submittedName>
</protein>
<reference evidence="1" key="1">
    <citation type="journal article" date="2014" name="Front. Microbiol.">
        <title>High frequency of phylogenetically diverse reductive dehalogenase-homologous genes in deep subseafloor sedimentary metagenomes.</title>
        <authorList>
            <person name="Kawai M."/>
            <person name="Futagami T."/>
            <person name="Toyoda A."/>
            <person name="Takaki Y."/>
            <person name="Nishi S."/>
            <person name="Hori S."/>
            <person name="Arai W."/>
            <person name="Tsubouchi T."/>
            <person name="Morono Y."/>
            <person name="Uchiyama I."/>
            <person name="Ito T."/>
            <person name="Fujiyama A."/>
            <person name="Inagaki F."/>
            <person name="Takami H."/>
        </authorList>
    </citation>
    <scope>NUCLEOTIDE SEQUENCE</scope>
    <source>
        <strain evidence="1">Expedition CK06-06</strain>
    </source>
</reference>
<dbReference type="AlphaFoldDB" id="X1QGV5"/>
<organism evidence="1">
    <name type="scientific">marine sediment metagenome</name>
    <dbReference type="NCBI Taxonomy" id="412755"/>
    <lineage>
        <taxon>unclassified sequences</taxon>
        <taxon>metagenomes</taxon>
        <taxon>ecological metagenomes</taxon>
    </lineage>
</organism>
<gene>
    <name evidence="1" type="ORF">S06H3_41066</name>
</gene>
<dbReference type="EMBL" id="BARV01025262">
    <property type="protein sequence ID" value="GAI42489.1"/>
    <property type="molecule type" value="Genomic_DNA"/>
</dbReference>
<accession>X1QGV5</accession>
<name>X1QGV5_9ZZZZ</name>
<comment type="caution">
    <text evidence="1">The sequence shown here is derived from an EMBL/GenBank/DDBJ whole genome shotgun (WGS) entry which is preliminary data.</text>
</comment>
<evidence type="ECO:0000313" key="1">
    <source>
        <dbReference type="EMBL" id="GAI42489.1"/>
    </source>
</evidence>
<proteinExistence type="predicted"/>